<comment type="caution">
    <text evidence="1">The sequence shown here is derived from an EMBL/GenBank/DDBJ whole genome shotgun (WGS) entry which is preliminary data.</text>
</comment>
<evidence type="ECO:0000313" key="2">
    <source>
        <dbReference type="Proteomes" id="UP000669133"/>
    </source>
</evidence>
<organism evidence="1 2">
    <name type="scientific">Candida metapsilosis</name>
    <dbReference type="NCBI Taxonomy" id="273372"/>
    <lineage>
        <taxon>Eukaryota</taxon>
        <taxon>Fungi</taxon>
        <taxon>Dikarya</taxon>
        <taxon>Ascomycota</taxon>
        <taxon>Saccharomycotina</taxon>
        <taxon>Pichiomycetes</taxon>
        <taxon>Debaryomycetaceae</taxon>
        <taxon>Candida/Lodderomyces clade</taxon>
        <taxon>Candida</taxon>
    </lineage>
</organism>
<dbReference type="OrthoDB" id="4095311at2759"/>
<reference evidence="1 2" key="1">
    <citation type="submission" date="2020-12" db="EMBL/GenBank/DDBJ databases">
        <title>Effect of drift, selection, and recombination on the evolution of hybrid genomes in Candida yeast pathogens.</title>
        <authorList>
            <person name="Mixao V."/>
            <person name="Ksiezopolska E."/>
            <person name="Saus E."/>
            <person name="Boekhout T."/>
            <person name="Gacser A."/>
            <person name="Gabaldon T."/>
        </authorList>
    </citation>
    <scope>NUCLEOTIDE SEQUENCE [LARGE SCALE GENOMIC DNA]</scope>
    <source>
        <strain evidence="1 2">BP57</strain>
    </source>
</reference>
<name>A0A8H8DCN3_9ASCO</name>
<evidence type="ECO:0000313" key="1">
    <source>
        <dbReference type="EMBL" id="KAG5418986.1"/>
    </source>
</evidence>
<dbReference type="EMBL" id="JAEOAQ010000004">
    <property type="protein sequence ID" value="KAG5418986.1"/>
    <property type="molecule type" value="Genomic_DNA"/>
</dbReference>
<dbReference type="InterPro" id="IPR016024">
    <property type="entry name" value="ARM-type_fold"/>
</dbReference>
<sequence>MDESIQQIQESQINEIQNGSITVSSLEMLKIQLRDDVNRESPVITTNLSDMVNSFNIIIKGDLSTDESSLIPGVYQVLVNLVARSDINRKFFTTASAEIHEFWKLTQSLLHKHDDSLHWLIFTFLGQFIVESQKVGDYMRFLHTEGIHKSIYQHLDTDNDTEALEIAYELIKANADNLDENDNRLIDTIKNKLDNLQLDEDNEYTEKMVEISAYSGPDKKAFEDILTLLSQVEDSALARKMLVAASLLFTNKPTDVPFTQLASHNPYVFAVCCISIGNCIESDITRESTYELVDAKFGVDKLIDTFFKNFKVTDVIQIQAIHMWTNLMNSDVSDKIIKLYQQELLALNQIVIDNSQYYREIAALYSKFLRKLLSHTTADVSIEFIRQINATDGSDHLRVKYILLQKLNFDTKVGYDELLKLIKSTVGQVDQSDVLEQIKTISIMNQNLTSSKIVLDSQTIADDYLHPLEKLLTQMNATQVSTTQDVNSWQVKAYKNNLKYVAATTTKVIELVSNEVCLNDFASLESICGQIITE</sequence>
<dbReference type="RefSeq" id="XP_067548102.1">
    <property type="nucleotide sequence ID" value="XM_067692699.1"/>
</dbReference>
<accession>A0A8H8DCN3</accession>
<proteinExistence type="predicted"/>
<dbReference type="SUPFAM" id="SSF48371">
    <property type="entry name" value="ARM repeat"/>
    <property type="match status" value="1"/>
</dbReference>
<dbReference type="GeneID" id="93652334"/>
<dbReference type="AlphaFoldDB" id="A0A8H8DCN3"/>
<dbReference type="Proteomes" id="UP000669133">
    <property type="component" value="Unassembled WGS sequence"/>
</dbReference>
<gene>
    <name evidence="1" type="ORF">I9W82_003705</name>
</gene>
<keyword evidence="2" id="KW-1185">Reference proteome</keyword>
<protein>
    <submittedName>
        <fullName evidence="1">Uncharacterized protein</fullName>
    </submittedName>
</protein>